<gene>
    <name evidence="2" type="ORF">EYF80_057587</name>
</gene>
<evidence type="ECO:0000313" key="3">
    <source>
        <dbReference type="Proteomes" id="UP000314294"/>
    </source>
</evidence>
<protein>
    <submittedName>
        <fullName evidence="2">Uncharacterized protein</fullName>
    </submittedName>
</protein>
<proteinExistence type="predicted"/>
<keyword evidence="3" id="KW-1185">Reference proteome</keyword>
<feature type="region of interest" description="Disordered" evidence="1">
    <location>
        <begin position="1"/>
        <end position="57"/>
    </location>
</feature>
<evidence type="ECO:0000313" key="2">
    <source>
        <dbReference type="EMBL" id="TNN32258.1"/>
    </source>
</evidence>
<comment type="caution">
    <text evidence="2">The sequence shown here is derived from an EMBL/GenBank/DDBJ whole genome shotgun (WGS) entry which is preliminary data.</text>
</comment>
<dbReference type="AlphaFoldDB" id="A0A4Z2ETY3"/>
<dbReference type="EMBL" id="SRLO01002817">
    <property type="protein sequence ID" value="TNN32258.1"/>
    <property type="molecule type" value="Genomic_DNA"/>
</dbReference>
<dbReference type="Proteomes" id="UP000314294">
    <property type="component" value="Unassembled WGS sequence"/>
</dbReference>
<feature type="compositionally biased region" description="Basic and acidic residues" evidence="1">
    <location>
        <begin position="1"/>
        <end position="12"/>
    </location>
</feature>
<accession>A0A4Z2ETY3</accession>
<feature type="compositionally biased region" description="Basic and acidic residues" evidence="1">
    <location>
        <begin position="22"/>
        <end position="56"/>
    </location>
</feature>
<sequence>MGTEDRGQRTGDRGQGTWGQRTGDRGQGTEDRGHGDRGTGGQRTEDRGQKTGDRGRAYLCEVSTTERPSRMMLWMQLQSARRALGSMPVVGSSCGHDDGQRRGGEEEEQLFLTSINTLNHLSNTCMLLMIRKTTGGAPIRAMAVESFLMFPPL</sequence>
<reference evidence="2 3" key="1">
    <citation type="submission" date="2019-03" db="EMBL/GenBank/DDBJ databases">
        <title>First draft genome of Liparis tanakae, snailfish: a comprehensive survey of snailfish specific genes.</title>
        <authorList>
            <person name="Kim W."/>
            <person name="Song I."/>
            <person name="Jeong J.-H."/>
            <person name="Kim D."/>
            <person name="Kim S."/>
            <person name="Ryu S."/>
            <person name="Song J.Y."/>
            <person name="Lee S.K."/>
        </authorList>
    </citation>
    <scope>NUCLEOTIDE SEQUENCE [LARGE SCALE GENOMIC DNA]</scope>
    <source>
        <tissue evidence="2">Muscle</tissue>
    </source>
</reference>
<name>A0A4Z2ETY3_9TELE</name>
<organism evidence="2 3">
    <name type="scientific">Liparis tanakae</name>
    <name type="common">Tanaka's snailfish</name>
    <dbReference type="NCBI Taxonomy" id="230148"/>
    <lineage>
        <taxon>Eukaryota</taxon>
        <taxon>Metazoa</taxon>
        <taxon>Chordata</taxon>
        <taxon>Craniata</taxon>
        <taxon>Vertebrata</taxon>
        <taxon>Euteleostomi</taxon>
        <taxon>Actinopterygii</taxon>
        <taxon>Neopterygii</taxon>
        <taxon>Teleostei</taxon>
        <taxon>Neoteleostei</taxon>
        <taxon>Acanthomorphata</taxon>
        <taxon>Eupercaria</taxon>
        <taxon>Perciformes</taxon>
        <taxon>Cottioidei</taxon>
        <taxon>Cottales</taxon>
        <taxon>Liparidae</taxon>
        <taxon>Liparis</taxon>
    </lineage>
</organism>
<evidence type="ECO:0000256" key="1">
    <source>
        <dbReference type="SAM" id="MobiDB-lite"/>
    </source>
</evidence>